<dbReference type="Gene3D" id="3.60.15.10">
    <property type="entry name" value="Ribonuclease Z/Hydroxyacylglutathione hydrolase-like"/>
    <property type="match status" value="1"/>
</dbReference>
<evidence type="ECO:0000313" key="3">
    <source>
        <dbReference type="EMBL" id="NNJ27407.1"/>
    </source>
</evidence>
<accession>A0ABX1VJL1</accession>
<name>A0ABX1VJL1_9PLAN</name>
<feature type="region of interest" description="Disordered" evidence="1">
    <location>
        <begin position="172"/>
        <end position="199"/>
    </location>
</feature>
<dbReference type="InterPro" id="IPR036866">
    <property type="entry name" value="RibonucZ/Hydroxyglut_hydro"/>
</dbReference>
<evidence type="ECO:0000256" key="1">
    <source>
        <dbReference type="SAM" id="MobiDB-lite"/>
    </source>
</evidence>
<evidence type="ECO:0000259" key="2">
    <source>
        <dbReference type="SMART" id="SM00849"/>
    </source>
</evidence>
<reference evidence="3 4" key="1">
    <citation type="journal article" date="2020" name="Syst. Appl. Microbiol.">
        <title>Alienimonas chondri sp. nov., a novel planctomycete isolated from the biofilm of the red alga Chondrus crispus.</title>
        <authorList>
            <person name="Vitorino I."/>
            <person name="Albuquerque L."/>
            <person name="Wiegand S."/>
            <person name="Kallscheuer N."/>
            <person name="da Costa M.S."/>
            <person name="Lobo-da-Cunha A."/>
            <person name="Jogler C."/>
            <person name="Lage O.M."/>
        </authorList>
    </citation>
    <scope>NUCLEOTIDE SEQUENCE [LARGE SCALE GENOMIC DNA]</scope>
    <source>
        <strain evidence="3 4">LzC2</strain>
    </source>
</reference>
<organism evidence="3 4">
    <name type="scientific">Alienimonas chondri</name>
    <dbReference type="NCBI Taxonomy" id="2681879"/>
    <lineage>
        <taxon>Bacteria</taxon>
        <taxon>Pseudomonadati</taxon>
        <taxon>Planctomycetota</taxon>
        <taxon>Planctomycetia</taxon>
        <taxon>Planctomycetales</taxon>
        <taxon>Planctomycetaceae</taxon>
        <taxon>Alienimonas</taxon>
    </lineage>
</organism>
<dbReference type="RefSeq" id="WP_171189311.1">
    <property type="nucleotide sequence ID" value="NZ_WTPX01000150.1"/>
</dbReference>
<keyword evidence="4" id="KW-1185">Reference proteome</keyword>
<evidence type="ECO:0000313" key="4">
    <source>
        <dbReference type="Proteomes" id="UP000609651"/>
    </source>
</evidence>
<feature type="domain" description="Metallo-beta-lactamase" evidence="2">
    <location>
        <begin position="41"/>
        <end position="227"/>
    </location>
</feature>
<dbReference type="InterPro" id="IPR001279">
    <property type="entry name" value="Metallo-B-lactamas"/>
</dbReference>
<dbReference type="EMBL" id="WTPX01000150">
    <property type="protein sequence ID" value="NNJ27407.1"/>
    <property type="molecule type" value="Genomic_DNA"/>
</dbReference>
<comment type="caution">
    <text evidence="3">The sequence shown here is derived from an EMBL/GenBank/DDBJ whole genome shotgun (WGS) entry which is preliminary data.</text>
</comment>
<gene>
    <name evidence="3" type="ORF">LzC2_35090</name>
</gene>
<dbReference type="Proteomes" id="UP000609651">
    <property type="component" value="Unassembled WGS sequence"/>
</dbReference>
<dbReference type="CDD" id="cd06262">
    <property type="entry name" value="metallo-hydrolase-like_MBL-fold"/>
    <property type="match status" value="1"/>
</dbReference>
<protein>
    <recommendedName>
        <fullName evidence="2">Metallo-beta-lactamase domain-containing protein</fullName>
    </recommendedName>
</protein>
<dbReference type="SMART" id="SM00849">
    <property type="entry name" value="Lactamase_B"/>
    <property type="match status" value="1"/>
</dbReference>
<feature type="compositionally biased region" description="Pro residues" evidence="1">
    <location>
        <begin position="182"/>
        <end position="197"/>
    </location>
</feature>
<dbReference type="SUPFAM" id="SSF56281">
    <property type="entry name" value="Metallo-hydrolase/oxidoreductase"/>
    <property type="match status" value="1"/>
</dbReference>
<sequence length="258" mass="27853">MTAFYHPRRQWLVGNAEEGGLAMLPQFGCGSGGTHRPFNSYALVFPVGGVRKALLFDAPFRHAIPGVRGLKEEGVEILGCFVSHADLAGRGDAFDQLVAEFELPLFLHPEDRHDPRVRGLMQEWEDPIAACGEGGPLADLPIETLHWPGHSPGSVMVYTPAFGGVLLTGDSAIAPGPMQPDDAPPLERPPAPPPPFSPTDDEVCDAWRVLLKRWETDGAPRTLAPLHGEIYADTDDVPVLIRGLLKAAPMTPQVRPTA</sequence>
<proteinExistence type="predicted"/>